<dbReference type="PANTHER" id="PTHR14002">
    <property type="entry name" value="ENDOGLIN/TGF-BETA RECEPTOR TYPE III"/>
    <property type="match status" value="1"/>
</dbReference>
<evidence type="ECO:0000256" key="3">
    <source>
        <dbReference type="ARBA" id="ARBA00022729"/>
    </source>
</evidence>
<evidence type="ECO:0000256" key="7">
    <source>
        <dbReference type="PROSITE-ProRule" id="PRU00124"/>
    </source>
</evidence>
<dbReference type="InterPro" id="IPR001507">
    <property type="entry name" value="ZP_dom"/>
</dbReference>
<evidence type="ECO:0000313" key="9">
    <source>
        <dbReference type="Proteomes" id="UP001152795"/>
    </source>
</evidence>
<dbReference type="SMART" id="SM00241">
    <property type="entry name" value="ZP"/>
    <property type="match status" value="1"/>
</dbReference>
<dbReference type="Proteomes" id="UP001152795">
    <property type="component" value="Unassembled WGS sequence"/>
</dbReference>
<dbReference type="Pfam" id="PF00057">
    <property type="entry name" value="Ldl_recept_a"/>
    <property type="match status" value="3"/>
</dbReference>
<keyword evidence="9" id="KW-1185">Reference proteome</keyword>
<evidence type="ECO:0000256" key="2">
    <source>
        <dbReference type="ARBA" id="ARBA00022525"/>
    </source>
</evidence>
<dbReference type="InterPro" id="IPR042235">
    <property type="entry name" value="ZP-C_dom"/>
</dbReference>
<dbReference type="PROSITE" id="PS51034">
    <property type="entry name" value="ZP_2"/>
    <property type="match status" value="1"/>
</dbReference>
<dbReference type="InterPro" id="IPR036465">
    <property type="entry name" value="vWFA_dom_sf"/>
</dbReference>
<comment type="caution">
    <text evidence="7">Lacks conserved residue(s) required for the propagation of feature annotation.</text>
</comment>
<keyword evidence="4" id="KW-0677">Repeat</keyword>
<dbReference type="InterPro" id="IPR055355">
    <property type="entry name" value="ZP-C"/>
</dbReference>
<dbReference type="PROSITE" id="PS01209">
    <property type="entry name" value="LDLRA_1"/>
    <property type="match status" value="1"/>
</dbReference>
<keyword evidence="3" id="KW-0732">Signal</keyword>
<sequence>MDGIVAMMVVMNGTVSPCQYYEFRCNNGYQCVHQYYVCDGRNRCYDGSDEWNCGYSSISPSSTVSIQVSSSSQSACQYYEFRCNNGYQCVHQYYVCDGRTHCYDGSDEWYWNCASQTSTSIQPSSTAQSWAVTPSRQYCYHWEFQCRNGQCINRHYLCNGGYDCYDGSDEDWLNCPRKTNLTICQQKLDLGFILDNSGSVGQRNFERMKSFVKDLTDFYKLGPEETRVSVMSYSHSANIHIAFSAYFSDKTRFDSAVDRISYTGGGTATAMALNKAYNYMFTSHYGARGSEFKKVLVILTDGRSNTGQVSGPARKLKNSGVVIFSVGIGQSISMQELRVMASDPVNQRVITLDNFSQLDRLAEQMSSQTCNASNFHVFCDNDHMTAVFDRADLPKHVNIDHLYLRDRYCKADWNSTHVIVKTLLTGCGTVFSKNDQTLFFSNALSEESGSSGHGVITRDYLFKANLTCAYPRKRTVGSFSFAPAKQRVFVNVAGQGNFSLRMDVFKSIDYRQPYASQDYPVLKSLSDNLYIQYSINTSNPNLVVRAETCRATPTNRPYDTPQYVFIADGCDKDETIRHYSYGMSSVQRFSMQAFRFLSEHRFVYLHCDLVVCHRYDYNSTCARSTSCSRRYRRDVDQQSQDVSGMYALSFGPIMEGKESDDKSAGAHSEASNATLIGSLIGFGCLSVVLIGALLFMLQRSRRRRSDQTKNGVENKGALSMQNLGYT</sequence>
<feature type="disulfide bond" evidence="7">
    <location>
        <begin position="139"/>
        <end position="151"/>
    </location>
</feature>
<name>A0A7D9IIH1_PARCT</name>
<dbReference type="PROSITE" id="PS50234">
    <property type="entry name" value="VWFA"/>
    <property type="match status" value="1"/>
</dbReference>
<accession>A0A7D9IIH1</accession>
<keyword evidence="2" id="KW-0964">Secreted</keyword>
<dbReference type="SUPFAM" id="SSF57424">
    <property type="entry name" value="LDL receptor-like module"/>
    <property type="match status" value="3"/>
</dbReference>
<evidence type="ECO:0000313" key="8">
    <source>
        <dbReference type="EMBL" id="CAB4006534.1"/>
    </source>
</evidence>
<feature type="disulfide bond" evidence="7">
    <location>
        <begin position="146"/>
        <end position="164"/>
    </location>
</feature>
<protein>
    <submittedName>
        <fullName evidence="8">ZP domain-containing -like</fullName>
    </submittedName>
</protein>
<evidence type="ECO:0000256" key="1">
    <source>
        <dbReference type="ARBA" id="ARBA00004613"/>
    </source>
</evidence>
<dbReference type="CDD" id="cd01450">
    <property type="entry name" value="vWFA_subfamily_ECM"/>
    <property type="match status" value="1"/>
</dbReference>
<dbReference type="PRINTS" id="PR00453">
    <property type="entry name" value="VWFADOMAIN"/>
</dbReference>
<keyword evidence="5 7" id="KW-1015">Disulfide bond</keyword>
<reference evidence="8" key="1">
    <citation type="submission" date="2020-04" db="EMBL/GenBank/DDBJ databases">
        <authorList>
            <person name="Alioto T."/>
            <person name="Alioto T."/>
            <person name="Gomez Garrido J."/>
        </authorList>
    </citation>
    <scope>NUCLEOTIDE SEQUENCE</scope>
    <source>
        <strain evidence="8">A484AB</strain>
    </source>
</reference>
<keyword evidence="6" id="KW-0325">Glycoprotein</keyword>
<dbReference type="CDD" id="cd00112">
    <property type="entry name" value="LDLa"/>
    <property type="match status" value="3"/>
</dbReference>
<dbReference type="EMBL" id="CACRXK020005532">
    <property type="protein sequence ID" value="CAB4006534.1"/>
    <property type="molecule type" value="Genomic_DNA"/>
</dbReference>
<dbReference type="PRINTS" id="PR00261">
    <property type="entry name" value="LDLRECEPTOR"/>
</dbReference>
<dbReference type="PANTHER" id="PTHR14002:SF43">
    <property type="entry name" value="DELTA-LIKE PROTEIN"/>
    <property type="match status" value="1"/>
</dbReference>
<dbReference type="SMART" id="SM00327">
    <property type="entry name" value="VWA"/>
    <property type="match status" value="1"/>
</dbReference>
<dbReference type="SMART" id="SM00192">
    <property type="entry name" value="LDLa"/>
    <property type="match status" value="3"/>
</dbReference>
<dbReference type="InterPro" id="IPR002035">
    <property type="entry name" value="VWF_A"/>
</dbReference>
<dbReference type="Gene3D" id="2.60.40.3210">
    <property type="entry name" value="Zona pellucida, ZP-N domain"/>
    <property type="match status" value="1"/>
</dbReference>
<dbReference type="InterPro" id="IPR023415">
    <property type="entry name" value="LDLR_class-A_CS"/>
</dbReference>
<dbReference type="AlphaFoldDB" id="A0A7D9IIH1"/>
<dbReference type="SUPFAM" id="SSF53300">
    <property type="entry name" value="vWA-like"/>
    <property type="match status" value="1"/>
</dbReference>
<evidence type="ECO:0000256" key="6">
    <source>
        <dbReference type="ARBA" id="ARBA00023180"/>
    </source>
</evidence>
<dbReference type="Pfam" id="PF00100">
    <property type="entry name" value="Zona_pellucida"/>
    <property type="match status" value="1"/>
</dbReference>
<dbReference type="GO" id="GO:0005576">
    <property type="term" value="C:extracellular region"/>
    <property type="evidence" value="ECO:0007669"/>
    <property type="project" value="UniProtKB-SubCell"/>
</dbReference>
<dbReference type="PROSITE" id="PS50068">
    <property type="entry name" value="LDLRA_2"/>
    <property type="match status" value="3"/>
</dbReference>
<proteinExistence type="predicted"/>
<dbReference type="Gene3D" id="2.60.40.4100">
    <property type="entry name" value="Zona pellucida, ZP-C domain"/>
    <property type="match status" value="1"/>
</dbReference>
<dbReference type="InterPro" id="IPR036055">
    <property type="entry name" value="LDL_receptor-like_sf"/>
</dbReference>
<dbReference type="InterPro" id="IPR002172">
    <property type="entry name" value="LDrepeatLR_classA_rpt"/>
</dbReference>
<comment type="subcellular location">
    <subcellularLocation>
        <location evidence="1">Secreted</location>
    </subcellularLocation>
</comment>
<evidence type="ECO:0000256" key="4">
    <source>
        <dbReference type="ARBA" id="ARBA00022737"/>
    </source>
</evidence>
<feature type="disulfide bond" evidence="7">
    <location>
        <begin position="38"/>
        <end position="53"/>
    </location>
</feature>
<dbReference type="Gene3D" id="3.40.50.410">
    <property type="entry name" value="von Willebrand factor, type A domain"/>
    <property type="match status" value="1"/>
</dbReference>
<dbReference type="FunFam" id="3.40.50.410:FF:000004">
    <property type="entry name" value="collagen alpha-6(VI) chain"/>
    <property type="match status" value="1"/>
</dbReference>
<comment type="caution">
    <text evidence="8">The sequence shown here is derived from an EMBL/GenBank/DDBJ whole genome shotgun (WGS) entry which is preliminary data.</text>
</comment>
<evidence type="ECO:0000256" key="5">
    <source>
        <dbReference type="ARBA" id="ARBA00023157"/>
    </source>
</evidence>
<organism evidence="8 9">
    <name type="scientific">Paramuricea clavata</name>
    <name type="common">Red gorgonian</name>
    <name type="synonym">Violescent sea-whip</name>
    <dbReference type="NCBI Taxonomy" id="317549"/>
    <lineage>
        <taxon>Eukaryota</taxon>
        <taxon>Metazoa</taxon>
        <taxon>Cnidaria</taxon>
        <taxon>Anthozoa</taxon>
        <taxon>Octocorallia</taxon>
        <taxon>Malacalcyonacea</taxon>
        <taxon>Plexauridae</taxon>
        <taxon>Paramuricea</taxon>
    </lineage>
</organism>
<dbReference type="OrthoDB" id="5968655at2759"/>
<dbReference type="Gene3D" id="4.10.400.10">
    <property type="entry name" value="Low-density Lipoprotein Receptor"/>
    <property type="match status" value="3"/>
</dbReference>
<dbReference type="Pfam" id="PF00092">
    <property type="entry name" value="VWA"/>
    <property type="match status" value="1"/>
</dbReference>
<gene>
    <name evidence="8" type="ORF">PACLA_8A029127</name>
</gene>